<keyword evidence="4" id="KW-1185">Reference proteome</keyword>
<dbReference type="Pfam" id="PF00106">
    <property type="entry name" value="adh_short"/>
    <property type="match status" value="1"/>
</dbReference>
<dbReference type="NCBIfam" id="NF009463">
    <property type="entry name" value="PRK12823.1"/>
    <property type="match status" value="1"/>
</dbReference>
<name>A0ABW9AD67_9BURK</name>
<dbReference type="SUPFAM" id="SSF51735">
    <property type="entry name" value="NAD(P)-binding Rossmann-fold domains"/>
    <property type="match status" value="1"/>
</dbReference>
<dbReference type="PANTHER" id="PTHR42760:SF123">
    <property type="entry name" value="OXIDOREDUCTASE"/>
    <property type="match status" value="1"/>
</dbReference>
<comment type="caution">
    <text evidence="3">The sequence shown here is derived from an EMBL/GenBank/DDBJ whole genome shotgun (WGS) entry which is preliminary data.</text>
</comment>
<dbReference type="EC" id="1.3.1.25" evidence="3"/>
<comment type="similarity">
    <text evidence="1 2">Belongs to the short-chain dehydrogenases/reductases (SDR) family.</text>
</comment>
<protein>
    <submittedName>
        <fullName evidence="3">1,6-dihydroxycyclohexa-2,4-diene-1-carboxylate dehydrogenase</fullName>
        <ecNumber evidence="3">1.3.1.25</ecNumber>
    </submittedName>
</protein>
<dbReference type="Gene3D" id="3.40.50.720">
    <property type="entry name" value="NAD(P)-binding Rossmann-like Domain"/>
    <property type="match status" value="1"/>
</dbReference>
<keyword evidence="3" id="KW-0560">Oxidoreductase</keyword>
<organism evidence="3 4">
    <name type="scientific">Herbaspirillum lusitanum</name>
    <dbReference type="NCBI Taxonomy" id="213312"/>
    <lineage>
        <taxon>Bacteria</taxon>
        <taxon>Pseudomonadati</taxon>
        <taxon>Pseudomonadota</taxon>
        <taxon>Betaproteobacteria</taxon>
        <taxon>Burkholderiales</taxon>
        <taxon>Oxalobacteraceae</taxon>
        <taxon>Herbaspirillum</taxon>
    </lineage>
</organism>
<reference evidence="3 4" key="1">
    <citation type="journal article" date="2024" name="Chem. Sci.">
        <title>Discovery of megapolipeptins by genome mining of a Burkholderiales bacteria collection.</title>
        <authorList>
            <person name="Paulo B.S."/>
            <person name="Recchia M.J.J."/>
            <person name="Lee S."/>
            <person name="Fergusson C.H."/>
            <person name="Romanowski S.B."/>
            <person name="Hernandez A."/>
            <person name="Krull N."/>
            <person name="Liu D.Y."/>
            <person name="Cavanagh H."/>
            <person name="Bos A."/>
            <person name="Gray C.A."/>
            <person name="Murphy B.T."/>
            <person name="Linington R.G."/>
            <person name="Eustaquio A.S."/>
        </authorList>
    </citation>
    <scope>NUCLEOTIDE SEQUENCE [LARGE SCALE GENOMIC DNA]</scope>
    <source>
        <strain evidence="3 4">RL21-008-BIB-A</strain>
    </source>
</reference>
<dbReference type="InterPro" id="IPR002347">
    <property type="entry name" value="SDR_fam"/>
</dbReference>
<dbReference type="PRINTS" id="PR00081">
    <property type="entry name" value="GDHRDH"/>
</dbReference>
<dbReference type="InterPro" id="IPR036291">
    <property type="entry name" value="NAD(P)-bd_dom_sf"/>
</dbReference>
<sequence length="261" mass="28065">MSNKRFEGQVAIVTGAAQGVGRATALRMAREGAQLVLVDRALEQCNKLRDEIESAGGTAMALGLDMEHHSGAIEMAARTVERFGRIDISVHNVGGTIWAKPFWEYSEEEMTKEITRSLWPTLWSCREVIPVMRKQQRGAIVNVGSVATRGVHRVPYSAAKGGVHAATVCMAMELGDSGVRVNCVSPGALDNGVRATPRNPHALSAQEKEWMDGVYVQSLRDTPMDRLGSAEEVAAGICFYAAPESSYITGQIMYVAGGGIG</sequence>
<evidence type="ECO:0000256" key="1">
    <source>
        <dbReference type="ARBA" id="ARBA00006484"/>
    </source>
</evidence>
<proteinExistence type="inferred from homology"/>
<dbReference type="EMBL" id="JAQQFM010000010">
    <property type="protein sequence ID" value="MFL9926861.1"/>
    <property type="molecule type" value="Genomic_DNA"/>
</dbReference>
<dbReference type="Proteomes" id="UP001629246">
    <property type="component" value="Unassembled WGS sequence"/>
</dbReference>
<evidence type="ECO:0000313" key="4">
    <source>
        <dbReference type="Proteomes" id="UP001629246"/>
    </source>
</evidence>
<dbReference type="GO" id="GO:0047116">
    <property type="term" value="F:1,6-dihydroxycyclohexa-2,4-diene-1-carboxylate dehydrogenase activity"/>
    <property type="evidence" value="ECO:0007669"/>
    <property type="project" value="UniProtKB-EC"/>
</dbReference>
<evidence type="ECO:0000313" key="3">
    <source>
        <dbReference type="EMBL" id="MFL9926861.1"/>
    </source>
</evidence>
<dbReference type="PRINTS" id="PR00080">
    <property type="entry name" value="SDRFAMILY"/>
</dbReference>
<evidence type="ECO:0000256" key="2">
    <source>
        <dbReference type="RuleBase" id="RU000363"/>
    </source>
</evidence>
<gene>
    <name evidence="3" type="ORF">PQR62_21500</name>
</gene>
<dbReference type="PANTHER" id="PTHR42760">
    <property type="entry name" value="SHORT-CHAIN DEHYDROGENASES/REDUCTASES FAMILY MEMBER"/>
    <property type="match status" value="1"/>
</dbReference>
<accession>A0ABW9AD67</accession>
<dbReference type="RefSeq" id="WP_408160081.1">
    <property type="nucleotide sequence ID" value="NZ_JAQQFM010000010.1"/>
</dbReference>